<accession>A0A5N5X597</accession>
<dbReference type="Gene3D" id="3.50.50.60">
    <property type="entry name" value="FAD/NAD(P)-binding domain"/>
    <property type="match status" value="1"/>
</dbReference>
<keyword evidence="3" id="KW-1185">Reference proteome</keyword>
<protein>
    <submittedName>
        <fullName evidence="2">Uncharacterized protein</fullName>
    </submittedName>
</protein>
<dbReference type="InterPro" id="IPR036188">
    <property type="entry name" value="FAD/NAD-bd_sf"/>
</dbReference>
<evidence type="ECO:0000313" key="2">
    <source>
        <dbReference type="EMBL" id="KAB8075933.1"/>
    </source>
</evidence>
<proteinExistence type="predicted"/>
<organism evidence="2 3">
    <name type="scientific">Aspergillus leporis</name>
    <dbReference type="NCBI Taxonomy" id="41062"/>
    <lineage>
        <taxon>Eukaryota</taxon>
        <taxon>Fungi</taxon>
        <taxon>Dikarya</taxon>
        <taxon>Ascomycota</taxon>
        <taxon>Pezizomycotina</taxon>
        <taxon>Eurotiomycetes</taxon>
        <taxon>Eurotiomycetidae</taxon>
        <taxon>Eurotiales</taxon>
        <taxon>Aspergillaceae</taxon>
        <taxon>Aspergillus</taxon>
        <taxon>Aspergillus subgen. Circumdati</taxon>
    </lineage>
</organism>
<dbReference type="Proteomes" id="UP000326565">
    <property type="component" value="Unassembled WGS sequence"/>
</dbReference>
<evidence type="ECO:0000313" key="3">
    <source>
        <dbReference type="Proteomes" id="UP000326565"/>
    </source>
</evidence>
<feature type="region of interest" description="Disordered" evidence="1">
    <location>
        <begin position="74"/>
        <end position="95"/>
    </location>
</feature>
<dbReference type="EMBL" id="ML732187">
    <property type="protein sequence ID" value="KAB8075933.1"/>
    <property type="molecule type" value="Genomic_DNA"/>
</dbReference>
<dbReference type="AlphaFoldDB" id="A0A5N5X597"/>
<evidence type="ECO:0000256" key="1">
    <source>
        <dbReference type="SAM" id="MobiDB-lite"/>
    </source>
</evidence>
<sequence>MPNVPGYRERWEGSKIFHCLYCQGYEDSVCESVDVVAGHGITADASPAAHVAQLANEVIVYTNGSETLAQEVVDREEEPQDQHRYSADQGLAEGF</sequence>
<reference evidence="2 3" key="1">
    <citation type="submission" date="2019-04" db="EMBL/GenBank/DDBJ databases">
        <title>Friends and foes A comparative genomics study of 23 Aspergillus species from section Flavi.</title>
        <authorList>
            <consortium name="DOE Joint Genome Institute"/>
            <person name="Kjaerbolling I."/>
            <person name="Vesth T."/>
            <person name="Frisvad J.C."/>
            <person name="Nybo J.L."/>
            <person name="Theobald S."/>
            <person name="Kildgaard S."/>
            <person name="Isbrandt T."/>
            <person name="Kuo A."/>
            <person name="Sato A."/>
            <person name="Lyhne E.K."/>
            <person name="Kogle M.E."/>
            <person name="Wiebenga A."/>
            <person name="Kun R.S."/>
            <person name="Lubbers R.J."/>
            <person name="Makela M.R."/>
            <person name="Barry K."/>
            <person name="Chovatia M."/>
            <person name="Clum A."/>
            <person name="Daum C."/>
            <person name="Haridas S."/>
            <person name="He G."/>
            <person name="LaButti K."/>
            <person name="Lipzen A."/>
            <person name="Mondo S."/>
            <person name="Riley R."/>
            <person name="Salamov A."/>
            <person name="Simmons B.A."/>
            <person name="Magnuson J.K."/>
            <person name="Henrissat B."/>
            <person name="Mortensen U.H."/>
            <person name="Larsen T.O."/>
            <person name="Devries R.P."/>
            <person name="Grigoriev I.V."/>
            <person name="Machida M."/>
            <person name="Baker S.E."/>
            <person name="Andersen M.R."/>
        </authorList>
    </citation>
    <scope>NUCLEOTIDE SEQUENCE [LARGE SCALE GENOMIC DNA]</scope>
    <source>
        <strain evidence="2 3">CBS 151.66</strain>
    </source>
</reference>
<name>A0A5N5X597_9EURO</name>
<gene>
    <name evidence="2" type="ORF">BDV29DRAFT_155173</name>
</gene>